<proteinExistence type="predicted"/>
<dbReference type="RefSeq" id="WP_342021034.1">
    <property type="nucleotide sequence ID" value="NZ_JBBYAK010000002.1"/>
</dbReference>
<accession>A0ABU9K2T0</accession>
<gene>
    <name evidence="1" type="ORF">NST17_19785</name>
</gene>
<evidence type="ECO:0000313" key="2">
    <source>
        <dbReference type="Proteomes" id="UP001459714"/>
    </source>
</evidence>
<dbReference type="Proteomes" id="UP001459714">
    <property type="component" value="Unassembled WGS sequence"/>
</dbReference>
<evidence type="ECO:0000313" key="1">
    <source>
        <dbReference type="EMBL" id="MEL3959396.1"/>
    </source>
</evidence>
<organism evidence="1 2">
    <name type="scientific">Caldifermentibacillus hisashii</name>
    <dbReference type="NCBI Taxonomy" id="996558"/>
    <lineage>
        <taxon>Bacteria</taxon>
        <taxon>Bacillati</taxon>
        <taxon>Bacillota</taxon>
        <taxon>Bacilli</taxon>
        <taxon>Bacillales</taxon>
        <taxon>Bacillaceae</taxon>
        <taxon>Caldifermentibacillus</taxon>
    </lineage>
</organism>
<comment type="caution">
    <text evidence="1">The sequence shown here is derived from an EMBL/GenBank/DDBJ whole genome shotgun (WGS) entry which is preliminary data.</text>
</comment>
<keyword evidence="2" id="KW-1185">Reference proteome</keyword>
<evidence type="ECO:0008006" key="3">
    <source>
        <dbReference type="Google" id="ProtNLM"/>
    </source>
</evidence>
<reference evidence="1 2" key="1">
    <citation type="submission" date="2024-03" db="EMBL/GenBank/DDBJ databases">
        <title>Bacilli Hybrid Assemblies.</title>
        <authorList>
            <person name="Kovac J."/>
        </authorList>
    </citation>
    <scope>NUCLEOTIDE SEQUENCE [LARGE SCALE GENOMIC DNA]</scope>
    <source>
        <strain evidence="1 2">FSL M8-0022</strain>
    </source>
</reference>
<protein>
    <recommendedName>
        <fullName evidence="3">DUF2935 domain-containing protein</fullName>
    </recommendedName>
</protein>
<dbReference type="EMBL" id="JBBYAK010000002">
    <property type="protein sequence ID" value="MEL3959396.1"/>
    <property type="molecule type" value="Genomic_DNA"/>
</dbReference>
<name>A0ABU9K2T0_9BACI</name>
<sequence length="132" mass="15650">MNTTYDEIWLTFLNNCKVTDIDLPQTNEKRYDAIKNAVLHFNNRLRDNLACDNSAETVSRKLNEDHLLILAHYIRLILLINQRTYFENLWQPFQHDVGLKNFQSQLNSLKDSVTQERNTIESLIFNSMEDFL</sequence>